<gene>
    <name evidence="1" type="ORF">SDC9_127780</name>
</gene>
<organism evidence="1">
    <name type="scientific">bioreactor metagenome</name>
    <dbReference type="NCBI Taxonomy" id="1076179"/>
    <lineage>
        <taxon>unclassified sequences</taxon>
        <taxon>metagenomes</taxon>
        <taxon>ecological metagenomes</taxon>
    </lineage>
</organism>
<dbReference type="AlphaFoldDB" id="A0A645CUD1"/>
<comment type="caution">
    <text evidence="1">The sequence shown here is derived from an EMBL/GenBank/DDBJ whole genome shotgun (WGS) entry which is preliminary data.</text>
</comment>
<dbReference type="EMBL" id="VSSQ01030267">
    <property type="protein sequence ID" value="MPM80730.1"/>
    <property type="molecule type" value="Genomic_DNA"/>
</dbReference>
<proteinExistence type="predicted"/>
<name>A0A645CUD1_9ZZZZ</name>
<protein>
    <submittedName>
        <fullName evidence="1">Uncharacterized protein</fullName>
    </submittedName>
</protein>
<reference evidence="1" key="1">
    <citation type="submission" date="2019-08" db="EMBL/GenBank/DDBJ databases">
        <authorList>
            <person name="Kucharzyk K."/>
            <person name="Murdoch R.W."/>
            <person name="Higgins S."/>
            <person name="Loffler F."/>
        </authorList>
    </citation>
    <scope>NUCLEOTIDE SEQUENCE</scope>
</reference>
<sequence length="79" mass="9126">MGKGKCTQALQKQITFMGVFRQKIVIIVLPEFQPRNHRFLQRGRRTDGEKIMDFFDAIGNFRWRDGISQPPAGDGIGFR</sequence>
<accession>A0A645CUD1</accession>
<evidence type="ECO:0000313" key="1">
    <source>
        <dbReference type="EMBL" id="MPM80730.1"/>
    </source>
</evidence>